<dbReference type="PANTHER" id="PTHR34139:SF1">
    <property type="entry name" value="RNASE MJ1380-RELATED"/>
    <property type="match status" value="1"/>
</dbReference>
<evidence type="ECO:0000256" key="3">
    <source>
        <dbReference type="ARBA" id="ARBA00022722"/>
    </source>
</evidence>
<dbReference type="AlphaFoldDB" id="X1JE66"/>
<proteinExistence type="inferred from homology"/>
<dbReference type="GO" id="GO:0110001">
    <property type="term" value="C:toxin-antitoxin complex"/>
    <property type="evidence" value="ECO:0007669"/>
    <property type="project" value="InterPro"/>
</dbReference>
<gene>
    <name evidence="7" type="ORF">S03H2_50777</name>
</gene>
<dbReference type="EMBL" id="BARU01032174">
    <property type="protein sequence ID" value="GAH68043.1"/>
    <property type="molecule type" value="Genomic_DNA"/>
</dbReference>
<dbReference type="PANTHER" id="PTHR34139">
    <property type="entry name" value="UPF0331 PROTEIN MJ0127"/>
    <property type="match status" value="1"/>
</dbReference>
<name>X1JE66_9ZZZZ</name>
<evidence type="ECO:0000313" key="7">
    <source>
        <dbReference type="EMBL" id="GAH68043.1"/>
    </source>
</evidence>
<keyword evidence="2" id="KW-1277">Toxin-antitoxin system</keyword>
<dbReference type="Pfam" id="PF01934">
    <property type="entry name" value="HepT-like"/>
    <property type="match status" value="1"/>
</dbReference>
<evidence type="ECO:0000256" key="2">
    <source>
        <dbReference type="ARBA" id="ARBA00022649"/>
    </source>
</evidence>
<dbReference type="GO" id="GO:0000166">
    <property type="term" value="F:nucleotide binding"/>
    <property type="evidence" value="ECO:0007669"/>
    <property type="project" value="UniProtKB-KW"/>
</dbReference>
<dbReference type="InterPro" id="IPR051813">
    <property type="entry name" value="HepT_RNase_toxin"/>
</dbReference>
<protein>
    <recommendedName>
        <fullName evidence="8">DUF86 domain-containing protein</fullName>
    </recommendedName>
</protein>
<dbReference type="GO" id="GO:0004540">
    <property type="term" value="F:RNA nuclease activity"/>
    <property type="evidence" value="ECO:0007669"/>
    <property type="project" value="InterPro"/>
</dbReference>
<evidence type="ECO:0008006" key="8">
    <source>
        <dbReference type="Google" id="ProtNLM"/>
    </source>
</evidence>
<keyword evidence="4" id="KW-0547">Nucleotide-binding</keyword>
<reference evidence="7" key="1">
    <citation type="journal article" date="2014" name="Front. Microbiol.">
        <title>High frequency of phylogenetically diverse reductive dehalogenase-homologous genes in deep subseafloor sedimentary metagenomes.</title>
        <authorList>
            <person name="Kawai M."/>
            <person name="Futagami T."/>
            <person name="Toyoda A."/>
            <person name="Takaki Y."/>
            <person name="Nishi S."/>
            <person name="Hori S."/>
            <person name="Arai W."/>
            <person name="Tsubouchi T."/>
            <person name="Morono Y."/>
            <person name="Uchiyama I."/>
            <person name="Ito T."/>
            <person name="Fujiyama A."/>
            <person name="Inagaki F."/>
            <person name="Takami H."/>
        </authorList>
    </citation>
    <scope>NUCLEOTIDE SEQUENCE</scope>
    <source>
        <strain evidence="7">Expedition CK06-06</strain>
    </source>
</reference>
<evidence type="ECO:0000256" key="5">
    <source>
        <dbReference type="ARBA" id="ARBA00022801"/>
    </source>
</evidence>
<sequence>MTDEAKKYLSDIQQAINLIEEFMIDTEKFFDYQANSKTKSAVERQLGIIGEAASKYKKINVKIELTHIQQIISFRNRIIHAYDSIDDSIVWAILKNHLPALKSETEKLLKK</sequence>
<keyword evidence="3" id="KW-0540">Nuclease</keyword>
<dbReference type="InterPro" id="IPR037038">
    <property type="entry name" value="HepT-like_sf"/>
</dbReference>
<evidence type="ECO:0000256" key="6">
    <source>
        <dbReference type="ARBA" id="ARBA00024207"/>
    </source>
</evidence>
<evidence type="ECO:0000256" key="4">
    <source>
        <dbReference type="ARBA" id="ARBA00022741"/>
    </source>
</evidence>
<dbReference type="Gene3D" id="1.20.120.580">
    <property type="entry name" value="bsu32300-like"/>
    <property type="match status" value="1"/>
</dbReference>
<organism evidence="7">
    <name type="scientific">marine sediment metagenome</name>
    <dbReference type="NCBI Taxonomy" id="412755"/>
    <lineage>
        <taxon>unclassified sequences</taxon>
        <taxon>metagenomes</taxon>
        <taxon>ecological metagenomes</taxon>
    </lineage>
</organism>
<keyword evidence="5" id="KW-0378">Hydrolase</keyword>
<comment type="similarity">
    <text evidence="6">Belongs to the HepT RNase toxin family.</text>
</comment>
<comment type="caution">
    <text evidence="7">The sequence shown here is derived from an EMBL/GenBank/DDBJ whole genome shotgun (WGS) entry which is preliminary data.</text>
</comment>
<accession>X1JE66</accession>
<dbReference type="GO" id="GO:0016787">
    <property type="term" value="F:hydrolase activity"/>
    <property type="evidence" value="ECO:0007669"/>
    <property type="project" value="UniProtKB-KW"/>
</dbReference>
<dbReference type="InterPro" id="IPR008201">
    <property type="entry name" value="HepT-like"/>
</dbReference>
<evidence type="ECO:0000256" key="1">
    <source>
        <dbReference type="ARBA" id="ARBA00022553"/>
    </source>
</evidence>
<keyword evidence="1" id="KW-0597">Phosphoprotein</keyword>